<dbReference type="Proteomes" id="UP001517247">
    <property type="component" value="Unassembled WGS sequence"/>
</dbReference>
<proteinExistence type="predicted"/>
<protein>
    <submittedName>
        <fullName evidence="1">Uncharacterized protein</fullName>
    </submittedName>
</protein>
<sequence length="126" mass="13578">MSGKLLQQARKDAAKFATAGGFEEDILLKTKDESIELAVKGLTSHHTQPFDTDGNQVASKSEHITISELDLIAGEFPYTSGNTGKIKLNGYKVVKPDNTGELKNYVINETLPNKTTGLIVCILGDA</sequence>
<dbReference type="EMBL" id="SSHJ02000001">
    <property type="protein sequence ID" value="MFN0254503.1"/>
    <property type="molecule type" value="Genomic_DNA"/>
</dbReference>
<comment type="caution">
    <text evidence="1">The sequence shown here is derived from an EMBL/GenBank/DDBJ whole genome shotgun (WGS) entry which is preliminary data.</text>
</comment>
<reference evidence="1 2" key="1">
    <citation type="submission" date="2024-12" db="EMBL/GenBank/DDBJ databases">
        <authorList>
            <person name="Hu S."/>
        </authorList>
    </citation>
    <scope>NUCLEOTIDE SEQUENCE [LARGE SCALE GENOMIC DNA]</scope>
    <source>
        <strain evidence="1 2">THG-T11</strain>
    </source>
</reference>
<gene>
    <name evidence="1" type="ORF">E6A44_002915</name>
</gene>
<evidence type="ECO:0000313" key="1">
    <source>
        <dbReference type="EMBL" id="MFN0254503.1"/>
    </source>
</evidence>
<name>A0ABW9J1V0_9SPHI</name>
<dbReference type="RefSeq" id="WP_138721652.1">
    <property type="nucleotide sequence ID" value="NZ_SSHJ02000001.1"/>
</dbReference>
<accession>A0ABW9J1V0</accession>
<organism evidence="1 2">
    <name type="scientific">Pedobacter ureilyticus</name>
    <dbReference type="NCBI Taxonomy" id="1393051"/>
    <lineage>
        <taxon>Bacteria</taxon>
        <taxon>Pseudomonadati</taxon>
        <taxon>Bacteroidota</taxon>
        <taxon>Sphingobacteriia</taxon>
        <taxon>Sphingobacteriales</taxon>
        <taxon>Sphingobacteriaceae</taxon>
        <taxon>Pedobacter</taxon>
    </lineage>
</organism>
<evidence type="ECO:0000313" key="2">
    <source>
        <dbReference type="Proteomes" id="UP001517247"/>
    </source>
</evidence>
<keyword evidence="2" id="KW-1185">Reference proteome</keyword>